<organism evidence="6 7">
    <name type="scientific">Microlunatus capsulatus</name>
    <dbReference type="NCBI Taxonomy" id="99117"/>
    <lineage>
        <taxon>Bacteria</taxon>
        <taxon>Bacillati</taxon>
        <taxon>Actinomycetota</taxon>
        <taxon>Actinomycetes</taxon>
        <taxon>Propionibacteriales</taxon>
        <taxon>Propionibacteriaceae</taxon>
        <taxon>Microlunatus</taxon>
    </lineage>
</organism>
<sequence length="316" mass="33827">MTTDRAELVETLPPPPDEAVVIRTRGLTKRYGELRAVDGVDLEVGRGDVYGFLGANGSGKTTTVRMLLGLVLPTSGSAEVLGRPMPAGRAQVLPRVGALVEGPGAYPHLSGRANLALLDASGTDRLPRRTRQGRITEVLAEVGLDPADRRPTRAYSLGMRQRLGLAAALLRRPDLLVLDEPTNGLDPQGIQEIRDLLLRLNAEGTTIFLSSHLLAEIEQMCTRVGVLDRGRLVLQERLDVLLRPSGLVAVRTPDVARGTELLGSAVAGVEADRLLVRADDAAALNAHLVGAGLRVAEIGPHRRDLEQLVLDAGRRP</sequence>
<dbReference type="InterPro" id="IPR003439">
    <property type="entry name" value="ABC_transporter-like_ATP-bd"/>
</dbReference>
<feature type="domain" description="ABC transporter" evidence="5">
    <location>
        <begin position="22"/>
        <end position="254"/>
    </location>
</feature>
<dbReference type="InterPro" id="IPR027417">
    <property type="entry name" value="P-loop_NTPase"/>
</dbReference>
<gene>
    <name evidence="6" type="ORF">JOF54_001706</name>
</gene>
<keyword evidence="3" id="KW-0547">Nucleotide-binding</keyword>
<dbReference type="InterPro" id="IPR017871">
    <property type="entry name" value="ABC_transporter-like_CS"/>
</dbReference>
<dbReference type="PROSITE" id="PS00211">
    <property type="entry name" value="ABC_TRANSPORTER_1"/>
    <property type="match status" value="1"/>
</dbReference>
<dbReference type="SMART" id="SM00382">
    <property type="entry name" value="AAA"/>
    <property type="match status" value="1"/>
</dbReference>
<dbReference type="PANTHER" id="PTHR43335:SF4">
    <property type="entry name" value="ABC TRANSPORTER, ATP-BINDING PROTEIN"/>
    <property type="match status" value="1"/>
</dbReference>
<dbReference type="SUPFAM" id="SSF52540">
    <property type="entry name" value="P-loop containing nucleoside triphosphate hydrolases"/>
    <property type="match status" value="1"/>
</dbReference>
<evidence type="ECO:0000256" key="1">
    <source>
        <dbReference type="ARBA" id="ARBA00005417"/>
    </source>
</evidence>
<dbReference type="GO" id="GO:0005524">
    <property type="term" value="F:ATP binding"/>
    <property type="evidence" value="ECO:0007669"/>
    <property type="project" value="UniProtKB-KW"/>
</dbReference>
<proteinExistence type="inferred from homology"/>
<dbReference type="EMBL" id="JAGIOB010000001">
    <property type="protein sequence ID" value="MBP2416784.1"/>
    <property type="molecule type" value="Genomic_DNA"/>
</dbReference>
<comment type="similarity">
    <text evidence="1">Belongs to the ABC transporter superfamily.</text>
</comment>
<evidence type="ECO:0000313" key="6">
    <source>
        <dbReference type="EMBL" id="MBP2416784.1"/>
    </source>
</evidence>
<dbReference type="Pfam" id="PF00005">
    <property type="entry name" value="ABC_tran"/>
    <property type="match status" value="1"/>
</dbReference>
<comment type="caution">
    <text evidence="6">The sequence shown here is derived from an EMBL/GenBank/DDBJ whole genome shotgun (WGS) entry which is preliminary data.</text>
</comment>
<dbReference type="PANTHER" id="PTHR43335">
    <property type="entry name" value="ABC TRANSPORTER, ATP-BINDING PROTEIN"/>
    <property type="match status" value="1"/>
</dbReference>
<dbReference type="RefSeq" id="WP_307803970.1">
    <property type="nucleotide sequence ID" value="NZ_BAAAMH010000013.1"/>
</dbReference>
<evidence type="ECO:0000256" key="4">
    <source>
        <dbReference type="ARBA" id="ARBA00022840"/>
    </source>
</evidence>
<evidence type="ECO:0000313" key="7">
    <source>
        <dbReference type="Proteomes" id="UP000758168"/>
    </source>
</evidence>
<keyword evidence="4 6" id="KW-0067">ATP-binding</keyword>
<dbReference type="Gene3D" id="3.40.50.300">
    <property type="entry name" value="P-loop containing nucleotide triphosphate hydrolases"/>
    <property type="match status" value="1"/>
</dbReference>
<accession>A0ABS4Z6W8</accession>
<evidence type="ECO:0000259" key="5">
    <source>
        <dbReference type="PROSITE" id="PS50893"/>
    </source>
</evidence>
<evidence type="ECO:0000256" key="2">
    <source>
        <dbReference type="ARBA" id="ARBA00022448"/>
    </source>
</evidence>
<dbReference type="Proteomes" id="UP000758168">
    <property type="component" value="Unassembled WGS sequence"/>
</dbReference>
<reference evidence="6 7" key="1">
    <citation type="submission" date="2021-03" db="EMBL/GenBank/DDBJ databases">
        <title>Sequencing the genomes of 1000 actinobacteria strains.</title>
        <authorList>
            <person name="Klenk H.-P."/>
        </authorList>
    </citation>
    <scope>NUCLEOTIDE SEQUENCE [LARGE SCALE GENOMIC DNA]</scope>
    <source>
        <strain evidence="6 7">DSM 12936</strain>
    </source>
</reference>
<dbReference type="InterPro" id="IPR003593">
    <property type="entry name" value="AAA+_ATPase"/>
</dbReference>
<protein>
    <submittedName>
        <fullName evidence="6">ABC-2 type transport system ATP-binding protein</fullName>
    </submittedName>
</protein>
<keyword evidence="2" id="KW-0813">Transport</keyword>
<evidence type="ECO:0000256" key="3">
    <source>
        <dbReference type="ARBA" id="ARBA00022741"/>
    </source>
</evidence>
<keyword evidence="7" id="KW-1185">Reference proteome</keyword>
<name>A0ABS4Z6W8_9ACTN</name>
<dbReference type="PROSITE" id="PS50893">
    <property type="entry name" value="ABC_TRANSPORTER_2"/>
    <property type="match status" value="1"/>
</dbReference>